<organism evidence="1 2">
    <name type="scientific">Grifola frondosa</name>
    <name type="common">Maitake</name>
    <name type="synonym">Polyporus frondosus</name>
    <dbReference type="NCBI Taxonomy" id="5627"/>
    <lineage>
        <taxon>Eukaryota</taxon>
        <taxon>Fungi</taxon>
        <taxon>Dikarya</taxon>
        <taxon>Basidiomycota</taxon>
        <taxon>Agaricomycotina</taxon>
        <taxon>Agaricomycetes</taxon>
        <taxon>Polyporales</taxon>
        <taxon>Grifolaceae</taxon>
        <taxon>Grifola</taxon>
    </lineage>
</organism>
<sequence length="84" mass="9615">MAGKLAFRLSRGIESTSRPPIPQAYKWAEAYAATPERPLLDMSQGVPGIPRRSHYWTLSGGRRLHLPRVDMYRTSESQLYEAPW</sequence>
<dbReference type="Proteomes" id="UP000092993">
    <property type="component" value="Unassembled WGS sequence"/>
</dbReference>
<comment type="caution">
    <text evidence="1">The sequence shown here is derived from an EMBL/GenBank/DDBJ whole genome shotgun (WGS) entry which is preliminary data.</text>
</comment>
<accession>A0A1C7M304</accession>
<reference evidence="1 2" key="1">
    <citation type="submission" date="2016-03" db="EMBL/GenBank/DDBJ databases">
        <title>Whole genome sequencing of Grifola frondosa 9006-11.</title>
        <authorList>
            <person name="Min B."/>
            <person name="Park H."/>
            <person name="Kim J.-G."/>
            <person name="Cho H."/>
            <person name="Oh Y.-L."/>
            <person name="Kong W.-S."/>
            <person name="Choi I.-G."/>
        </authorList>
    </citation>
    <scope>NUCLEOTIDE SEQUENCE [LARGE SCALE GENOMIC DNA]</scope>
    <source>
        <strain evidence="1 2">9006-11</strain>
    </source>
</reference>
<dbReference type="EMBL" id="LUGG01000013">
    <property type="protein sequence ID" value="OBZ70796.1"/>
    <property type="molecule type" value="Genomic_DNA"/>
</dbReference>
<proteinExistence type="predicted"/>
<protein>
    <submittedName>
        <fullName evidence="1">Uncharacterized protein</fullName>
    </submittedName>
</protein>
<evidence type="ECO:0000313" key="2">
    <source>
        <dbReference type="Proteomes" id="UP000092993"/>
    </source>
</evidence>
<name>A0A1C7M304_GRIFR</name>
<dbReference type="AlphaFoldDB" id="A0A1C7M304"/>
<gene>
    <name evidence="1" type="ORF">A0H81_09247</name>
</gene>
<dbReference type="OrthoDB" id="7042322at2759"/>
<evidence type="ECO:0000313" key="1">
    <source>
        <dbReference type="EMBL" id="OBZ70796.1"/>
    </source>
</evidence>
<keyword evidence="2" id="KW-1185">Reference proteome</keyword>